<dbReference type="Pfam" id="PF00160">
    <property type="entry name" value="Pro_isomerase"/>
    <property type="match status" value="1"/>
</dbReference>
<keyword evidence="4" id="KW-1185">Reference proteome</keyword>
<keyword evidence="1" id="KW-0793">Thylakoid</keyword>
<evidence type="ECO:0000256" key="1">
    <source>
        <dbReference type="ARBA" id="ARBA00023078"/>
    </source>
</evidence>
<dbReference type="Proteomes" id="UP000032304">
    <property type="component" value="Chromosome 7"/>
</dbReference>
<protein>
    <recommendedName>
        <fullName evidence="2">PPIase cyclophilin-type domain-containing protein</fullName>
    </recommendedName>
</protein>
<sequence>MQDKSQCRNIPTSFNLSNLINGTMKLENVIAVILILAEITSPLPLAGWDFWSISPANAVLYSPETKLPRTGELALRRAIPANTNMKAIQDSLEDISYLLRIPQRKPYGTMEGNVKKALKIAVDGKDSILASIPADLREKGSTLYSSLVDGKGGLEALLKSIKDQDPDRVSVGLASSLDTVAELELLQAPGLSFLLPEQYLKYPRLTGRAIVELTIEKGDGSSFSPEAGGELRKTATIQVVLDGYSAPLTTGNFAKLVTDGAYDGTKLSCINQAIISENDTGKNGYSVPLEIMPSGQFEPLYKTTLSVQDGELPVLPLSVYGAVAMAHSEVSEEYSSPYQFFFYLYDKRNSGLGGISFEEGQFSVFGYITAGREILPQIKTGDIIKSAKLVEGRDRLVLPSES</sequence>
<dbReference type="SUPFAM" id="SSF50891">
    <property type="entry name" value="Cyclophilin-like"/>
    <property type="match status" value="1"/>
</dbReference>
<dbReference type="EMBL" id="CM001746">
    <property type="protein sequence ID" value="KJB45670.1"/>
    <property type="molecule type" value="Genomic_DNA"/>
</dbReference>
<dbReference type="Gene3D" id="1.20.120.290">
    <property type="entry name" value="Oxygen-evolving enhancer protein 3 (PsbQ), four-helix up-down bundle"/>
    <property type="match status" value="1"/>
</dbReference>
<dbReference type="PANTHER" id="PTHR47318">
    <property type="entry name" value="PEPTIDYL-PROLYL CIS-TRANS ISOMERASE CYP37, CHLOROPLASTIC"/>
    <property type="match status" value="1"/>
</dbReference>
<feature type="domain" description="PPIase cyclophilin-type" evidence="2">
    <location>
        <begin position="237"/>
        <end position="379"/>
    </location>
</feature>
<dbReference type="Gene3D" id="2.40.100.10">
    <property type="entry name" value="Cyclophilin-like"/>
    <property type="match status" value="1"/>
</dbReference>
<dbReference type="PROSITE" id="PS50072">
    <property type="entry name" value="CSA_PPIASE_2"/>
    <property type="match status" value="1"/>
</dbReference>
<dbReference type="GO" id="GO:0003755">
    <property type="term" value="F:peptidyl-prolyl cis-trans isomerase activity"/>
    <property type="evidence" value="ECO:0007669"/>
    <property type="project" value="InterPro"/>
</dbReference>
<reference evidence="3 4" key="1">
    <citation type="journal article" date="2012" name="Nature">
        <title>Repeated polyploidization of Gossypium genomes and the evolution of spinnable cotton fibres.</title>
        <authorList>
            <person name="Paterson A.H."/>
            <person name="Wendel J.F."/>
            <person name="Gundlach H."/>
            <person name="Guo H."/>
            <person name="Jenkins J."/>
            <person name="Jin D."/>
            <person name="Llewellyn D."/>
            <person name="Showmaker K.C."/>
            <person name="Shu S."/>
            <person name="Udall J."/>
            <person name="Yoo M.J."/>
            <person name="Byers R."/>
            <person name="Chen W."/>
            <person name="Doron-Faigenboim A."/>
            <person name="Duke M.V."/>
            <person name="Gong L."/>
            <person name="Grimwood J."/>
            <person name="Grover C."/>
            <person name="Grupp K."/>
            <person name="Hu G."/>
            <person name="Lee T.H."/>
            <person name="Li J."/>
            <person name="Lin L."/>
            <person name="Liu T."/>
            <person name="Marler B.S."/>
            <person name="Page J.T."/>
            <person name="Roberts A.W."/>
            <person name="Romanel E."/>
            <person name="Sanders W.S."/>
            <person name="Szadkowski E."/>
            <person name="Tan X."/>
            <person name="Tang H."/>
            <person name="Xu C."/>
            <person name="Wang J."/>
            <person name="Wang Z."/>
            <person name="Zhang D."/>
            <person name="Zhang L."/>
            <person name="Ashrafi H."/>
            <person name="Bedon F."/>
            <person name="Bowers J.E."/>
            <person name="Brubaker C.L."/>
            <person name="Chee P.W."/>
            <person name="Das S."/>
            <person name="Gingle A.R."/>
            <person name="Haigler C.H."/>
            <person name="Harker D."/>
            <person name="Hoffmann L.V."/>
            <person name="Hovav R."/>
            <person name="Jones D.C."/>
            <person name="Lemke C."/>
            <person name="Mansoor S."/>
            <person name="ur Rahman M."/>
            <person name="Rainville L.N."/>
            <person name="Rambani A."/>
            <person name="Reddy U.K."/>
            <person name="Rong J.K."/>
            <person name="Saranga Y."/>
            <person name="Scheffler B.E."/>
            <person name="Scheffler J.A."/>
            <person name="Stelly D.M."/>
            <person name="Triplett B.A."/>
            <person name="Van Deynze A."/>
            <person name="Vaslin M.F."/>
            <person name="Waghmare V.N."/>
            <person name="Walford S.A."/>
            <person name="Wright R.J."/>
            <person name="Zaki E.A."/>
            <person name="Zhang T."/>
            <person name="Dennis E.S."/>
            <person name="Mayer K.F."/>
            <person name="Peterson D.G."/>
            <person name="Rokhsar D.S."/>
            <person name="Wang X."/>
            <person name="Schmutz J."/>
        </authorList>
    </citation>
    <scope>NUCLEOTIDE SEQUENCE [LARGE SCALE GENOMIC DNA]</scope>
</reference>
<dbReference type="InterPro" id="IPR044259">
    <property type="entry name" value="CYP37-like"/>
</dbReference>
<dbReference type="PANTHER" id="PTHR47318:SF1">
    <property type="entry name" value="PEPTIDYL-PROLYL CIS-TRANS ISOMERASE CYP37, CHLOROPLASTIC"/>
    <property type="match status" value="1"/>
</dbReference>
<dbReference type="InterPro" id="IPR023222">
    <property type="entry name" value="PsbQ-like_dom_sf"/>
</dbReference>
<gene>
    <name evidence="3" type="ORF">B456_007G319400</name>
</gene>
<evidence type="ECO:0000313" key="4">
    <source>
        <dbReference type="Proteomes" id="UP000032304"/>
    </source>
</evidence>
<dbReference type="InterPro" id="IPR002130">
    <property type="entry name" value="Cyclophilin-type_PPIase_dom"/>
</dbReference>
<proteinExistence type="predicted"/>
<dbReference type="Pfam" id="PF21329">
    <property type="entry name" value="CYP38_PsbQ-like"/>
    <property type="match status" value="1"/>
</dbReference>
<dbReference type="InterPro" id="IPR029000">
    <property type="entry name" value="Cyclophilin-like_dom_sf"/>
</dbReference>
<name>A0A0D2TQB2_GOSRA</name>
<dbReference type="InterPro" id="IPR048563">
    <property type="entry name" value="CYP38_PsbQ-like"/>
</dbReference>
<accession>A0A0D2TQB2</accession>
<dbReference type="AlphaFoldDB" id="A0A0D2TQB2"/>
<dbReference type="Gramene" id="KJB45670">
    <property type="protein sequence ID" value="KJB45670"/>
    <property type="gene ID" value="B456_007G319400"/>
</dbReference>
<evidence type="ECO:0000313" key="3">
    <source>
        <dbReference type="EMBL" id="KJB45670.1"/>
    </source>
</evidence>
<organism evidence="3 4">
    <name type="scientific">Gossypium raimondii</name>
    <name type="common">Peruvian cotton</name>
    <name type="synonym">Gossypium klotzschianum subsp. raimondii</name>
    <dbReference type="NCBI Taxonomy" id="29730"/>
    <lineage>
        <taxon>Eukaryota</taxon>
        <taxon>Viridiplantae</taxon>
        <taxon>Streptophyta</taxon>
        <taxon>Embryophyta</taxon>
        <taxon>Tracheophyta</taxon>
        <taxon>Spermatophyta</taxon>
        <taxon>Magnoliopsida</taxon>
        <taxon>eudicotyledons</taxon>
        <taxon>Gunneridae</taxon>
        <taxon>Pentapetalae</taxon>
        <taxon>rosids</taxon>
        <taxon>malvids</taxon>
        <taxon>Malvales</taxon>
        <taxon>Malvaceae</taxon>
        <taxon>Malvoideae</taxon>
        <taxon>Gossypium</taxon>
    </lineage>
</organism>
<evidence type="ECO:0000259" key="2">
    <source>
        <dbReference type="PROSITE" id="PS50072"/>
    </source>
</evidence>
<dbReference type="OMA" id="CCDGGIR"/>